<gene>
    <name evidence="1" type="ORF">F0185_09710</name>
</gene>
<reference evidence="1 2" key="1">
    <citation type="submission" date="2019-09" db="EMBL/GenBank/DDBJ databases">
        <title>Taxonomy of Antarctic Massilia spp.: description of Massilia rubra sp. nov., Massilia aquatica sp. nov., Massilia mucilaginosa sp. nov., Massilia frigida sp. nov. isolated from streams, lakes and regoliths.</title>
        <authorList>
            <person name="Holochova P."/>
            <person name="Sedlacek I."/>
            <person name="Kralova S."/>
            <person name="Maslanova I."/>
            <person name="Busse H.-J."/>
            <person name="Stankova E."/>
            <person name="Vrbovska V."/>
            <person name="Kovarovic V."/>
            <person name="Bartak M."/>
            <person name="Svec P."/>
            <person name="Pantucek R."/>
        </authorList>
    </citation>
    <scope>NUCLEOTIDE SEQUENCE [LARGE SCALE GENOMIC DNA]</scope>
    <source>
        <strain evidence="1 2">CCM 8692</strain>
    </source>
</reference>
<dbReference type="RefSeq" id="WP_167223832.1">
    <property type="nucleotide sequence ID" value="NZ_VUYU01000005.1"/>
</dbReference>
<sequence>MTYFYSGVKKLIGKPLYEDGNCALMVQHYAKLPNSSMWREGAPVLKQESIWAGTAIATFENGRYASHAHNNHVAFFLKFGERNPDGTWHSFWIVEQFKGHGSQPGSGRIVQREIKSKGKVVDTQLGERWKDPSNNADAFSLIE</sequence>
<organism evidence="1 2">
    <name type="scientific">Massilia rubra</name>
    <dbReference type="NCBI Taxonomy" id="2607910"/>
    <lineage>
        <taxon>Bacteria</taxon>
        <taxon>Pseudomonadati</taxon>
        <taxon>Pseudomonadota</taxon>
        <taxon>Betaproteobacteria</taxon>
        <taxon>Burkholderiales</taxon>
        <taxon>Oxalobacteraceae</taxon>
        <taxon>Telluria group</taxon>
        <taxon>Massilia</taxon>
    </lineage>
</organism>
<accession>A0ABX0LPN2</accession>
<keyword evidence="2" id="KW-1185">Reference proteome</keyword>
<comment type="caution">
    <text evidence="1">The sequence shown here is derived from an EMBL/GenBank/DDBJ whole genome shotgun (WGS) entry which is preliminary data.</text>
</comment>
<evidence type="ECO:0000313" key="2">
    <source>
        <dbReference type="Proteomes" id="UP000785613"/>
    </source>
</evidence>
<dbReference type="Proteomes" id="UP000785613">
    <property type="component" value="Unassembled WGS sequence"/>
</dbReference>
<evidence type="ECO:0000313" key="1">
    <source>
        <dbReference type="EMBL" id="NHZ33862.1"/>
    </source>
</evidence>
<dbReference type="NCBIfam" id="NF033857">
    <property type="entry name" value="BPSL0067_fam"/>
    <property type="match status" value="1"/>
</dbReference>
<dbReference type="EMBL" id="VUYU01000005">
    <property type="protein sequence ID" value="NHZ33862.1"/>
    <property type="molecule type" value="Genomic_DNA"/>
</dbReference>
<dbReference type="InterPro" id="IPR047746">
    <property type="entry name" value="Dae2/Tae2-like"/>
</dbReference>
<name>A0ABX0LPN2_9BURK</name>
<protein>
    <submittedName>
        <fullName evidence="1">BPSL0067 family protein</fullName>
    </submittedName>
</protein>
<proteinExistence type="predicted"/>